<dbReference type="InterPro" id="IPR000719">
    <property type="entry name" value="Prot_kinase_dom"/>
</dbReference>
<dbReference type="PANTHER" id="PTHR24056:SF241">
    <property type="entry name" value="CYCLIN-DEPENDENT KINASE-LIKE 2"/>
    <property type="match status" value="1"/>
</dbReference>
<dbReference type="AlphaFoldDB" id="A0A3Q2GG86"/>
<dbReference type="OMA" id="IHYCHEH"/>
<evidence type="ECO:0000256" key="7">
    <source>
        <dbReference type="ARBA" id="ARBA00022490"/>
    </source>
</evidence>
<dbReference type="PANTHER" id="PTHR24056">
    <property type="entry name" value="CELL DIVISION PROTEIN KINASE"/>
    <property type="match status" value="1"/>
</dbReference>
<dbReference type="GO" id="GO:0004707">
    <property type="term" value="F:MAP kinase activity"/>
    <property type="evidence" value="ECO:0007669"/>
    <property type="project" value="UniProtKB-EC"/>
</dbReference>
<dbReference type="PROSITE" id="PS00107">
    <property type="entry name" value="PROTEIN_KINASE_ATP"/>
    <property type="match status" value="1"/>
</dbReference>
<dbReference type="PROSITE" id="PS50011">
    <property type="entry name" value="PROTEIN_KINASE_DOM"/>
    <property type="match status" value="1"/>
</dbReference>
<evidence type="ECO:0000256" key="1">
    <source>
        <dbReference type="ARBA" id="ARBA00004123"/>
    </source>
</evidence>
<comment type="similarity">
    <text evidence="4">Belongs to the protein kinase superfamily. CMGC Ser/Thr protein kinase family. MAP kinase subfamily.</text>
</comment>
<dbReference type="InterPro" id="IPR008271">
    <property type="entry name" value="Ser/Thr_kinase_AS"/>
</dbReference>
<evidence type="ECO:0000313" key="22">
    <source>
        <dbReference type="Ensembl" id="ENSCVAP00000025170.1"/>
    </source>
</evidence>
<dbReference type="SUPFAM" id="SSF56112">
    <property type="entry name" value="Protein kinase-like (PK-like)"/>
    <property type="match status" value="1"/>
</dbReference>
<comment type="similarity">
    <text evidence="3">Belongs to the protein kinase superfamily. CMGC Ser/Thr protein kinase family. CDC2/CDKX subfamily.</text>
</comment>
<dbReference type="InterPro" id="IPR017441">
    <property type="entry name" value="Protein_kinase_ATP_BS"/>
</dbReference>
<comment type="subcellular location">
    <subcellularLocation>
        <location evidence="2">Cytoplasm</location>
    </subcellularLocation>
    <subcellularLocation>
        <location evidence="1">Nucleus</location>
    </subcellularLocation>
</comment>
<evidence type="ECO:0000256" key="15">
    <source>
        <dbReference type="ARBA" id="ARBA00047592"/>
    </source>
</evidence>
<keyword evidence="7" id="KW-0963">Cytoplasm</keyword>
<evidence type="ECO:0000256" key="16">
    <source>
        <dbReference type="ARBA" id="ARBA00047811"/>
    </source>
</evidence>
<dbReference type="Pfam" id="PF00069">
    <property type="entry name" value="Pkinase"/>
    <property type="match status" value="1"/>
</dbReference>
<comment type="catalytic activity">
    <reaction evidence="17">
        <text>L-seryl-[protein] + ATP = O-phospho-L-seryl-[protein] + ADP + H(+)</text>
        <dbReference type="Rhea" id="RHEA:17989"/>
        <dbReference type="Rhea" id="RHEA-COMP:9863"/>
        <dbReference type="Rhea" id="RHEA-COMP:11604"/>
        <dbReference type="ChEBI" id="CHEBI:15378"/>
        <dbReference type="ChEBI" id="CHEBI:29999"/>
        <dbReference type="ChEBI" id="CHEBI:30616"/>
        <dbReference type="ChEBI" id="CHEBI:83421"/>
        <dbReference type="ChEBI" id="CHEBI:456216"/>
        <dbReference type="EC" id="2.7.11.24"/>
    </reaction>
</comment>
<dbReference type="SMART" id="SM00220">
    <property type="entry name" value="S_TKc"/>
    <property type="match status" value="1"/>
</dbReference>
<comment type="catalytic activity">
    <reaction evidence="15">
        <text>L-threonyl-[protein] + ATP = O-phospho-L-threonyl-[protein] + ADP + H(+)</text>
        <dbReference type="Rhea" id="RHEA:46608"/>
        <dbReference type="Rhea" id="RHEA-COMP:11060"/>
        <dbReference type="Rhea" id="RHEA-COMP:11605"/>
        <dbReference type="ChEBI" id="CHEBI:15378"/>
        <dbReference type="ChEBI" id="CHEBI:30013"/>
        <dbReference type="ChEBI" id="CHEBI:30616"/>
        <dbReference type="ChEBI" id="CHEBI:61977"/>
        <dbReference type="ChEBI" id="CHEBI:456216"/>
        <dbReference type="EC" id="2.7.11.24"/>
    </reaction>
</comment>
<sequence length="336" mass="38946">IQMERYESLGPVGEGSYGSVLKCRHRESGRLVAIKKFIDSDDDKTVKKIALREIKLLRQLHHDNLVNLLEVWKRRRRWYLVFEFVDRTLLDELEQNLSGLDLNTCRQYLFQILRAANFCHQQNVIHRDIKPENILVSQEGVVKLCDFGFARTIASPSEGGVYTDYVATRWYRAPELLVGDIKYGKPVDVWALGCVLMEMLTGQALFPGDSDLDQIYHIVKCFGNLTPHHQELFYRNPIFSGVKLPECSKTVPLQQRFSRIPPTALDLAQDCLEMDPKRRAQCSDLLEHLLFTQDSFNIRYILCFSLLPCEIRLKFEFAQCSLRCSTFVFVSAQVFR</sequence>
<comment type="catalytic activity">
    <reaction evidence="18">
        <text>L-seryl-[protein] + ATP = O-phospho-L-seryl-[protein] + ADP + H(+)</text>
        <dbReference type="Rhea" id="RHEA:17989"/>
        <dbReference type="Rhea" id="RHEA-COMP:9863"/>
        <dbReference type="Rhea" id="RHEA-COMP:11604"/>
        <dbReference type="ChEBI" id="CHEBI:15378"/>
        <dbReference type="ChEBI" id="CHEBI:29999"/>
        <dbReference type="ChEBI" id="CHEBI:30616"/>
        <dbReference type="ChEBI" id="CHEBI:83421"/>
        <dbReference type="ChEBI" id="CHEBI:456216"/>
        <dbReference type="EC" id="2.7.11.22"/>
    </reaction>
</comment>
<feature type="binding site" evidence="19">
    <location>
        <position position="36"/>
    </location>
    <ligand>
        <name>ATP</name>
        <dbReference type="ChEBI" id="CHEBI:30616"/>
    </ligand>
</feature>
<evidence type="ECO:0000256" key="2">
    <source>
        <dbReference type="ARBA" id="ARBA00004496"/>
    </source>
</evidence>
<comment type="catalytic activity">
    <reaction evidence="16">
        <text>L-threonyl-[protein] + ATP = O-phospho-L-threonyl-[protein] + ADP + H(+)</text>
        <dbReference type="Rhea" id="RHEA:46608"/>
        <dbReference type="Rhea" id="RHEA-COMP:11060"/>
        <dbReference type="Rhea" id="RHEA-COMP:11605"/>
        <dbReference type="ChEBI" id="CHEBI:15378"/>
        <dbReference type="ChEBI" id="CHEBI:30013"/>
        <dbReference type="ChEBI" id="CHEBI:30616"/>
        <dbReference type="ChEBI" id="CHEBI:61977"/>
        <dbReference type="ChEBI" id="CHEBI:456216"/>
        <dbReference type="EC" id="2.7.11.22"/>
    </reaction>
</comment>
<evidence type="ECO:0000256" key="4">
    <source>
        <dbReference type="ARBA" id="ARBA00008832"/>
    </source>
</evidence>
<dbReference type="Ensembl" id="ENSCVAT00000002312.1">
    <property type="protein sequence ID" value="ENSCVAP00000025170.1"/>
    <property type="gene ID" value="ENSCVAG00000009813.1"/>
</dbReference>
<dbReference type="GeneTree" id="ENSGT00940000166707"/>
<dbReference type="PROSITE" id="PS00108">
    <property type="entry name" value="PROTEIN_KINASE_ST"/>
    <property type="match status" value="1"/>
</dbReference>
<dbReference type="InterPro" id="IPR050108">
    <property type="entry name" value="CDK"/>
</dbReference>
<dbReference type="Gene3D" id="1.10.510.10">
    <property type="entry name" value="Transferase(Phosphotransferase) domain 1"/>
    <property type="match status" value="1"/>
</dbReference>
<keyword evidence="12 19" id="KW-0067">ATP-binding</keyword>
<evidence type="ECO:0000256" key="19">
    <source>
        <dbReference type="PROSITE-ProRule" id="PRU10141"/>
    </source>
</evidence>
<evidence type="ECO:0000256" key="3">
    <source>
        <dbReference type="ARBA" id="ARBA00006485"/>
    </source>
</evidence>
<evidence type="ECO:0000256" key="5">
    <source>
        <dbReference type="ARBA" id="ARBA00012411"/>
    </source>
</evidence>
<dbReference type="GO" id="GO:0004693">
    <property type="term" value="F:cyclin-dependent protein serine/threonine kinase activity"/>
    <property type="evidence" value="ECO:0007669"/>
    <property type="project" value="UniProtKB-EC"/>
</dbReference>
<dbReference type="FunFam" id="3.30.200.20:FF:000049">
    <property type="entry name" value="cyclin-dependent kinase-like 1 isoform X1"/>
    <property type="match status" value="1"/>
</dbReference>
<keyword evidence="11" id="KW-0418">Kinase</keyword>
<organism evidence="22 23">
    <name type="scientific">Cyprinodon variegatus</name>
    <name type="common">Sheepshead minnow</name>
    <dbReference type="NCBI Taxonomy" id="28743"/>
    <lineage>
        <taxon>Eukaryota</taxon>
        <taxon>Metazoa</taxon>
        <taxon>Chordata</taxon>
        <taxon>Craniata</taxon>
        <taxon>Vertebrata</taxon>
        <taxon>Euteleostomi</taxon>
        <taxon>Actinopterygii</taxon>
        <taxon>Neopterygii</taxon>
        <taxon>Teleostei</taxon>
        <taxon>Neoteleostei</taxon>
        <taxon>Acanthomorphata</taxon>
        <taxon>Ovalentaria</taxon>
        <taxon>Atherinomorphae</taxon>
        <taxon>Cyprinodontiformes</taxon>
        <taxon>Cyprinodontidae</taxon>
        <taxon>Cyprinodon</taxon>
    </lineage>
</organism>
<evidence type="ECO:0000256" key="18">
    <source>
        <dbReference type="ARBA" id="ARBA00048367"/>
    </source>
</evidence>
<evidence type="ECO:0000256" key="14">
    <source>
        <dbReference type="ARBA" id="ARBA00039642"/>
    </source>
</evidence>
<dbReference type="GO" id="GO:0005737">
    <property type="term" value="C:cytoplasm"/>
    <property type="evidence" value="ECO:0007669"/>
    <property type="project" value="UniProtKB-SubCell"/>
</dbReference>
<evidence type="ECO:0000256" key="8">
    <source>
        <dbReference type="ARBA" id="ARBA00022527"/>
    </source>
</evidence>
<name>A0A3Q2GG86_CYPVA</name>
<dbReference type="FunFam" id="1.10.510.10:FF:000624">
    <property type="entry name" value="Mitogen-activated protein kinase"/>
    <property type="match status" value="1"/>
</dbReference>
<evidence type="ECO:0000256" key="20">
    <source>
        <dbReference type="RuleBase" id="RU000304"/>
    </source>
</evidence>
<accession>A0A3Q2GG86</accession>
<proteinExistence type="inferred from homology"/>
<evidence type="ECO:0000256" key="12">
    <source>
        <dbReference type="ARBA" id="ARBA00022840"/>
    </source>
</evidence>
<feature type="domain" description="Protein kinase" evidence="21">
    <location>
        <begin position="6"/>
        <end position="291"/>
    </location>
</feature>
<evidence type="ECO:0000313" key="23">
    <source>
        <dbReference type="Proteomes" id="UP000265020"/>
    </source>
</evidence>
<evidence type="ECO:0000259" key="21">
    <source>
        <dbReference type="PROSITE" id="PS50011"/>
    </source>
</evidence>
<dbReference type="InterPro" id="IPR011009">
    <property type="entry name" value="Kinase-like_dom_sf"/>
</dbReference>
<keyword evidence="9" id="KW-0808">Transferase</keyword>
<dbReference type="GO" id="GO:0005634">
    <property type="term" value="C:nucleus"/>
    <property type="evidence" value="ECO:0007669"/>
    <property type="project" value="UniProtKB-SubCell"/>
</dbReference>
<evidence type="ECO:0000256" key="9">
    <source>
        <dbReference type="ARBA" id="ARBA00022679"/>
    </source>
</evidence>
<dbReference type="EC" id="2.7.11.24" evidence="5"/>
<keyword evidence="23" id="KW-1185">Reference proteome</keyword>
<evidence type="ECO:0000256" key="13">
    <source>
        <dbReference type="ARBA" id="ARBA00023242"/>
    </source>
</evidence>
<dbReference type="Gene3D" id="3.30.200.20">
    <property type="entry name" value="Phosphorylase Kinase, domain 1"/>
    <property type="match status" value="1"/>
</dbReference>
<dbReference type="GO" id="GO:0005524">
    <property type="term" value="F:ATP binding"/>
    <property type="evidence" value="ECO:0007669"/>
    <property type="project" value="UniProtKB-UniRule"/>
</dbReference>
<keyword evidence="8 20" id="KW-0723">Serine/threonine-protein kinase</keyword>
<keyword evidence="10 19" id="KW-0547">Nucleotide-binding</keyword>
<keyword evidence="13" id="KW-0539">Nucleus</keyword>
<evidence type="ECO:0000256" key="10">
    <source>
        <dbReference type="ARBA" id="ARBA00022741"/>
    </source>
</evidence>
<evidence type="ECO:0000256" key="6">
    <source>
        <dbReference type="ARBA" id="ARBA00012425"/>
    </source>
</evidence>
<reference evidence="22" key="2">
    <citation type="submission" date="2025-09" db="UniProtKB">
        <authorList>
            <consortium name="Ensembl"/>
        </authorList>
    </citation>
    <scope>IDENTIFICATION</scope>
</reference>
<reference evidence="22" key="1">
    <citation type="submission" date="2025-08" db="UniProtKB">
        <authorList>
            <consortium name="Ensembl"/>
        </authorList>
    </citation>
    <scope>IDENTIFICATION</scope>
</reference>
<dbReference type="EC" id="2.7.11.22" evidence="6"/>
<evidence type="ECO:0000256" key="17">
    <source>
        <dbReference type="ARBA" id="ARBA00048312"/>
    </source>
</evidence>
<protein>
    <recommendedName>
        <fullName evidence="14">Cyclin-dependent kinase-like 2</fullName>
        <ecNumber evidence="6">2.7.11.22</ecNumber>
        <ecNumber evidence="5">2.7.11.24</ecNumber>
    </recommendedName>
</protein>
<dbReference type="Proteomes" id="UP000265020">
    <property type="component" value="Unassembled WGS sequence"/>
</dbReference>
<evidence type="ECO:0000256" key="11">
    <source>
        <dbReference type="ARBA" id="ARBA00022777"/>
    </source>
</evidence>